<evidence type="ECO:0000256" key="1">
    <source>
        <dbReference type="ARBA" id="ARBA00006226"/>
    </source>
</evidence>
<accession>A0ABW7LTK3</accession>
<dbReference type="InterPro" id="IPR035093">
    <property type="entry name" value="RelE/ParE_toxin_dom_sf"/>
</dbReference>
<evidence type="ECO:0000313" key="5">
    <source>
        <dbReference type="Proteomes" id="UP001609376"/>
    </source>
</evidence>
<dbReference type="PANTHER" id="PTHR33755:SF9">
    <property type="entry name" value="TOXIN PARE1"/>
    <property type="match status" value="1"/>
</dbReference>
<evidence type="ECO:0000256" key="3">
    <source>
        <dbReference type="PIRNR" id="PIRNR029218"/>
    </source>
</evidence>
<dbReference type="Proteomes" id="UP001609376">
    <property type="component" value="Unassembled WGS sequence"/>
</dbReference>
<proteinExistence type="inferred from homology"/>
<dbReference type="Gene3D" id="3.30.2310.20">
    <property type="entry name" value="RelE-like"/>
    <property type="match status" value="1"/>
</dbReference>
<dbReference type="RefSeq" id="WP_395135902.1">
    <property type="nucleotide sequence ID" value="NZ_JBIMPR010000025.1"/>
</dbReference>
<keyword evidence="2" id="KW-1277">Toxin-antitoxin system</keyword>
<dbReference type="Pfam" id="PF05016">
    <property type="entry name" value="ParE_toxin"/>
    <property type="match status" value="1"/>
</dbReference>
<dbReference type="PANTHER" id="PTHR33755">
    <property type="entry name" value="TOXIN PARE1-RELATED"/>
    <property type="match status" value="1"/>
</dbReference>
<dbReference type="InterPro" id="IPR007712">
    <property type="entry name" value="RelE/ParE_toxin"/>
</dbReference>
<evidence type="ECO:0000313" key="4">
    <source>
        <dbReference type="EMBL" id="MFH5776888.1"/>
    </source>
</evidence>
<evidence type="ECO:0000256" key="2">
    <source>
        <dbReference type="ARBA" id="ARBA00022649"/>
    </source>
</evidence>
<gene>
    <name evidence="4" type="ORF">ACHFJ0_21795</name>
</gene>
<protein>
    <recommendedName>
        <fullName evidence="3">Toxin</fullName>
    </recommendedName>
</protein>
<sequence length="106" mass="12156">MSGERLCVLRLTPQAEADLEEIWLYGASEWSADQADRYVDGLMAVLNLLRDMPGIARERLEFRPPVRIHPSGSHLIIYRLEDGGDLDVLRILGGRQDWQRLLEVLE</sequence>
<organism evidence="4 5">
    <name type="scientific">Paracoccus broussonetiae subsp. drimophilus</name>
    <dbReference type="NCBI Taxonomy" id="3373869"/>
    <lineage>
        <taxon>Bacteria</taxon>
        <taxon>Pseudomonadati</taxon>
        <taxon>Pseudomonadota</taxon>
        <taxon>Alphaproteobacteria</taxon>
        <taxon>Rhodobacterales</taxon>
        <taxon>Paracoccaceae</taxon>
        <taxon>Paracoccus</taxon>
        <taxon>Paracoccus broussonetiae</taxon>
    </lineage>
</organism>
<dbReference type="EMBL" id="JBIMPR010000025">
    <property type="protein sequence ID" value="MFH5776888.1"/>
    <property type="molecule type" value="Genomic_DNA"/>
</dbReference>
<comment type="caution">
    <text evidence="4">The sequence shown here is derived from an EMBL/GenBank/DDBJ whole genome shotgun (WGS) entry which is preliminary data.</text>
</comment>
<name>A0ABW7LTK3_9RHOB</name>
<reference evidence="4 5" key="1">
    <citation type="submission" date="2024-10" db="EMBL/GenBank/DDBJ databases">
        <title>Paracoccus drimophilus sp. nov., a novel bacterium from corn roots in Hunan.</title>
        <authorList>
            <person name="Li X."/>
        </authorList>
    </citation>
    <scope>NUCLEOTIDE SEQUENCE [LARGE SCALE GENOMIC DNA]</scope>
    <source>
        <strain evidence="4 5">NGMCC 1.201697</strain>
    </source>
</reference>
<dbReference type="InterPro" id="IPR028344">
    <property type="entry name" value="ParE1/4"/>
</dbReference>
<dbReference type="PIRSF" id="PIRSF029218">
    <property type="entry name" value="ParE"/>
    <property type="match status" value="1"/>
</dbReference>
<keyword evidence="5" id="KW-1185">Reference proteome</keyword>
<comment type="similarity">
    <text evidence="1 3">Belongs to the RelE toxin family.</text>
</comment>
<dbReference type="InterPro" id="IPR051803">
    <property type="entry name" value="TA_system_RelE-like_toxin"/>
</dbReference>